<name>A0A0C3B1W7_SERVB</name>
<gene>
    <name evidence="2" type="ORF">M408DRAFT_10023</name>
</gene>
<evidence type="ECO:0000256" key="1">
    <source>
        <dbReference type="SAM" id="MobiDB-lite"/>
    </source>
</evidence>
<dbReference type="EMBL" id="KN824308">
    <property type="protein sequence ID" value="KIM26174.1"/>
    <property type="molecule type" value="Genomic_DNA"/>
</dbReference>
<sequence>MYADRYSIFLFSFFFPFRSKAPTKKESALKQAKLTFASSTAPSRPTDRGSNNRPKTTPYLRPETQPSSSKTPAPALSIPSANSDVEAAVLSFITASYRYYFKRITSARQLFSSASDPQAAVQAVCEVARKRDEVEPLPGADVDRLWAPFKEPSPMIQLIGADPHNFDPSPWLESGVLSTDTVAGKQQVYLRRRSMSRLEYLSTMEGYILARPVDAGWACARLAADGYGELAERTLNRVMQCFGYNLAFTFDKVKALAHDQYSDWYVGWSLSRGAEARLEEDAAAKGSSRHLNYSRIEPGDSKAWEAWTVVPLCQEGDRRAYRQDRFLSYPEAILGDCLPFSTMSARGGFAPFTHLPARFADSCRHLMASLPGPVPHVPANALRQQMSQFYDDTESLFEEMRMSGQAVGPAIDPAIFMQVKDRLVQHLNTVQGRVISLTVMKDLPQEVHQGRVNAVMFPLLNAESEAGRALAIHDDMMHQLFTAYYEEREDIGEDIRDFLGPYVDFWALIIRHRWFGLLLVILGRLLRALNPLIIHGWSSHMSSVFRRRELADLLVEMDGVPLSLALLKNKRIKEMQYSPKDKKFLFNAGKLIPFRIGNGPEDIFAVMPTIDFGHQGYRPILRIHRQRFQYLTMAMSAALNRIAAATVNKAAPGTLKTALLEEIKEASDALYRSSGITVLLEETRAEVIEMEKGHAALLGRFVADEEAGSSKRKTYPKSISRNCGPRAQGAAGSVERRSQLREWIEDAEEREGWGLEPAYIQPNGWNIRSEEYYSWFMGVQEGTSFTYSANAISNENRFDIGAFKAQEAAQVRVEAVAEQSWEQFCFDKAIGAVLETLSKPQKEWELSPAWVRCSKCNKAFLRKDKNETHICSPEETGKVTMGANQLQFRGTYLRLLYPHDLPSYEGVSHLATPAIMTQHGYSLAPAAQFLVDEKGDIRPEVPEGILPSQVTGNIWYRQAGGSFEASEPKFVLSMAIDIAVKEASEGRFGKVPYAGSRVPPATPMDHRNIHVYRETTVDHAIRALTSGTATVTICHVCFGHVNVRSTQVYQHKGCGPNFEKVNASQTPSNFFTYIPKKFIDLPPSIMRAYVYQGVALKLSKFLDAVVWST</sequence>
<evidence type="ECO:0000313" key="3">
    <source>
        <dbReference type="Proteomes" id="UP000054097"/>
    </source>
</evidence>
<protein>
    <submittedName>
        <fullName evidence="2">Uncharacterized protein</fullName>
    </submittedName>
</protein>
<proteinExistence type="predicted"/>
<dbReference type="HOGENOM" id="CLU_282025_0_0_1"/>
<accession>A0A0C3B1W7</accession>
<dbReference type="STRING" id="933852.A0A0C3B1W7"/>
<organism evidence="2 3">
    <name type="scientific">Serendipita vermifera MAFF 305830</name>
    <dbReference type="NCBI Taxonomy" id="933852"/>
    <lineage>
        <taxon>Eukaryota</taxon>
        <taxon>Fungi</taxon>
        <taxon>Dikarya</taxon>
        <taxon>Basidiomycota</taxon>
        <taxon>Agaricomycotina</taxon>
        <taxon>Agaricomycetes</taxon>
        <taxon>Sebacinales</taxon>
        <taxon>Serendipitaceae</taxon>
        <taxon>Serendipita</taxon>
    </lineage>
</organism>
<reference evidence="2 3" key="1">
    <citation type="submission" date="2014-04" db="EMBL/GenBank/DDBJ databases">
        <authorList>
            <consortium name="DOE Joint Genome Institute"/>
            <person name="Kuo A."/>
            <person name="Zuccaro A."/>
            <person name="Kohler A."/>
            <person name="Nagy L.G."/>
            <person name="Floudas D."/>
            <person name="Copeland A."/>
            <person name="Barry K.W."/>
            <person name="Cichocki N."/>
            <person name="Veneault-Fourrey C."/>
            <person name="LaButti K."/>
            <person name="Lindquist E.A."/>
            <person name="Lipzen A."/>
            <person name="Lundell T."/>
            <person name="Morin E."/>
            <person name="Murat C."/>
            <person name="Sun H."/>
            <person name="Tunlid A."/>
            <person name="Henrissat B."/>
            <person name="Grigoriev I.V."/>
            <person name="Hibbett D.S."/>
            <person name="Martin F."/>
            <person name="Nordberg H.P."/>
            <person name="Cantor M.N."/>
            <person name="Hua S.X."/>
        </authorList>
    </citation>
    <scope>NUCLEOTIDE SEQUENCE [LARGE SCALE GENOMIC DNA]</scope>
    <source>
        <strain evidence="2 3">MAFF 305830</strain>
    </source>
</reference>
<feature type="region of interest" description="Disordered" evidence="1">
    <location>
        <begin position="36"/>
        <end position="77"/>
    </location>
</feature>
<dbReference type="Proteomes" id="UP000054097">
    <property type="component" value="Unassembled WGS sequence"/>
</dbReference>
<dbReference type="OrthoDB" id="2999363at2759"/>
<keyword evidence="3" id="KW-1185">Reference proteome</keyword>
<feature type="region of interest" description="Disordered" evidence="1">
    <location>
        <begin position="712"/>
        <end position="732"/>
    </location>
</feature>
<feature type="compositionally biased region" description="Polar residues" evidence="1">
    <location>
        <begin position="36"/>
        <end position="55"/>
    </location>
</feature>
<reference evidence="3" key="2">
    <citation type="submission" date="2015-01" db="EMBL/GenBank/DDBJ databases">
        <title>Evolutionary Origins and Diversification of the Mycorrhizal Mutualists.</title>
        <authorList>
            <consortium name="DOE Joint Genome Institute"/>
            <consortium name="Mycorrhizal Genomics Consortium"/>
            <person name="Kohler A."/>
            <person name="Kuo A."/>
            <person name="Nagy L.G."/>
            <person name="Floudas D."/>
            <person name="Copeland A."/>
            <person name="Barry K.W."/>
            <person name="Cichocki N."/>
            <person name="Veneault-Fourrey C."/>
            <person name="LaButti K."/>
            <person name="Lindquist E.A."/>
            <person name="Lipzen A."/>
            <person name="Lundell T."/>
            <person name="Morin E."/>
            <person name="Murat C."/>
            <person name="Riley R."/>
            <person name="Ohm R."/>
            <person name="Sun H."/>
            <person name="Tunlid A."/>
            <person name="Henrissat B."/>
            <person name="Grigoriev I.V."/>
            <person name="Hibbett D.S."/>
            <person name="Martin F."/>
        </authorList>
    </citation>
    <scope>NUCLEOTIDE SEQUENCE [LARGE SCALE GENOMIC DNA]</scope>
    <source>
        <strain evidence="3">MAFF 305830</strain>
    </source>
</reference>
<evidence type="ECO:0000313" key="2">
    <source>
        <dbReference type="EMBL" id="KIM26174.1"/>
    </source>
</evidence>
<dbReference type="AlphaFoldDB" id="A0A0C3B1W7"/>